<dbReference type="GO" id="GO:0016787">
    <property type="term" value="F:hydrolase activity"/>
    <property type="evidence" value="ECO:0007669"/>
    <property type="project" value="UniProtKB-KW"/>
</dbReference>
<dbReference type="PANTHER" id="PTHR11559">
    <property type="entry name" value="CARBOXYLESTERASE"/>
    <property type="match status" value="1"/>
</dbReference>
<dbReference type="RefSeq" id="WP_166258142.1">
    <property type="nucleotide sequence ID" value="NZ_JAAMOW010000007.1"/>
</dbReference>
<dbReference type="InterPro" id="IPR050309">
    <property type="entry name" value="Type-B_Carboxylest/Lipase"/>
</dbReference>
<keyword evidence="2 3" id="KW-0378">Hydrolase</keyword>
<evidence type="ECO:0000256" key="1">
    <source>
        <dbReference type="ARBA" id="ARBA00005964"/>
    </source>
</evidence>
<dbReference type="EMBL" id="JAAMOW010000007">
    <property type="protein sequence ID" value="NGY05839.1"/>
    <property type="molecule type" value="Genomic_DNA"/>
</dbReference>
<protein>
    <recommendedName>
        <fullName evidence="3">Carboxylic ester hydrolase</fullName>
        <ecNumber evidence="3">3.1.1.-</ecNumber>
    </recommendedName>
</protein>
<dbReference type="AlphaFoldDB" id="A0A6M2BV09"/>
<evidence type="ECO:0000259" key="4">
    <source>
        <dbReference type="Pfam" id="PF00135"/>
    </source>
</evidence>
<organism evidence="5 6">
    <name type="scientific">Solimonas terrae</name>
    <dbReference type="NCBI Taxonomy" id="1396819"/>
    <lineage>
        <taxon>Bacteria</taxon>
        <taxon>Pseudomonadati</taxon>
        <taxon>Pseudomonadota</taxon>
        <taxon>Gammaproteobacteria</taxon>
        <taxon>Nevskiales</taxon>
        <taxon>Nevskiaceae</taxon>
        <taxon>Solimonas</taxon>
    </lineage>
</organism>
<evidence type="ECO:0000313" key="6">
    <source>
        <dbReference type="Proteomes" id="UP000472676"/>
    </source>
</evidence>
<sequence length="520" mass="56656">MTTVRIAAGEIRGRHENALHSFKGIPYAEPLSGPARWLPPQPRKPWQGTLDAGRYGPRCMQFGQKAPGPFLPTRRRYFEASGGLIRTPEDDDCLRLNVWTPTLERGARLPVMVYIHGGGFVGGAADALYDAAPFAHKGVVAVVLQYRLGPPGFLHGSGLFDGDLCADNRGFLDQLAALRWVQENIEAFGGDPGKVTIFGESAGAFSVYPLVASPLGKGLFRRAIAMGGMAETCAPAADYHALTRDVLQDIGVQAGKTEQLLALGKPALQRLQDAVSKRIFGRLASDRYGVISHTRVPFLGAAIGGDFLPEAPLAAYRRGTSNKVDLMLGTCGADGQLFSLALPLPMSWSARLFMRQFKGLMPAGDPAPLIRHYRHAMPDASRTAVIEQVNNDTFYRMPTIAAAEAHAAGRTGHTYLYELEYQSAISGLRAIHAIDVALLFGSGPTRHLIHDDDATRRLSDLLLDAWTRFARDGVPRASGMPEWPAFDSNGRATMVFDHQPRLEHDYGGSLRQYWATARRS</sequence>
<dbReference type="InterPro" id="IPR019826">
    <property type="entry name" value="Carboxylesterase_B_AS"/>
</dbReference>
<dbReference type="InterPro" id="IPR002018">
    <property type="entry name" value="CarbesteraseB"/>
</dbReference>
<dbReference type="Pfam" id="PF00135">
    <property type="entry name" value="COesterase"/>
    <property type="match status" value="1"/>
</dbReference>
<proteinExistence type="inferred from homology"/>
<name>A0A6M2BV09_9GAMM</name>
<comment type="similarity">
    <text evidence="1 3">Belongs to the type-B carboxylesterase/lipase family.</text>
</comment>
<keyword evidence="6" id="KW-1185">Reference proteome</keyword>
<dbReference type="Gene3D" id="3.40.50.1820">
    <property type="entry name" value="alpha/beta hydrolase"/>
    <property type="match status" value="1"/>
</dbReference>
<dbReference type="SUPFAM" id="SSF53474">
    <property type="entry name" value="alpha/beta-Hydrolases"/>
    <property type="match status" value="1"/>
</dbReference>
<accession>A0A6M2BV09</accession>
<gene>
    <name evidence="5" type="ORF">G7Y85_13785</name>
</gene>
<evidence type="ECO:0000256" key="2">
    <source>
        <dbReference type="ARBA" id="ARBA00022801"/>
    </source>
</evidence>
<dbReference type="EC" id="3.1.1.-" evidence="3"/>
<feature type="domain" description="Carboxylesterase type B" evidence="4">
    <location>
        <begin position="3"/>
        <end position="504"/>
    </location>
</feature>
<evidence type="ECO:0000256" key="3">
    <source>
        <dbReference type="RuleBase" id="RU361235"/>
    </source>
</evidence>
<dbReference type="Proteomes" id="UP000472676">
    <property type="component" value="Unassembled WGS sequence"/>
</dbReference>
<comment type="caution">
    <text evidence="5">The sequence shown here is derived from an EMBL/GenBank/DDBJ whole genome shotgun (WGS) entry which is preliminary data.</text>
</comment>
<dbReference type="PROSITE" id="PS00122">
    <property type="entry name" value="CARBOXYLESTERASE_B_1"/>
    <property type="match status" value="1"/>
</dbReference>
<reference evidence="5 6" key="1">
    <citation type="journal article" date="2014" name="Int. J. Syst. Evol. Microbiol.">
        <title>Solimonas terrae sp. nov., isolated from soil.</title>
        <authorList>
            <person name="Kim S.J."/>
            <person name="Moon J.Y."/>
            <person name="Weon H.Y."/>
            <person name="Ahn J.H."/>
            <person name="Chen W.M."/>
            <person name="Kwon S.W."/>
        </authorList>
    </citation>
    <scope>NUCLEOTIDE SEQUENCE [LARGE SCALE GENOMIC DNA]</scope>
    <source>
        <strain evidence="5 6">KIS83-12</strain>
    </source>
</reference>
<evidence type="ECO:0000313" key="5">
    <source>
        <dbReference type="EMBL" id="NGY05839.1"/>
    </source>
</evidence>
<dbReference type="InterPro" id="IPR029058">
    <property type="entry name" value="AB_hydrolase_fold"/>
</dbReference>